<dbReference type="AlphaFoldDB" id="A0AAP0QG29"/>
<dbReference type="EMBL" id="JBCGBO010000007">
    <property type="protein sequence ID" value="KAK9187714.1"/>
    <property type="molecule type" value="Genomic_DNA"/>
</dbReference>
<gene>
    <name evidence="2" type="ORF">WN944_019112</name>
</gene>
<comment type="caution">
    <text evidence="2">The sequence shown here is derived from an EMBL/GenBank/DDBJ whole genome shotgun (WGS) entry which is preliminary data.</text>
</comment>
<name>A0AAP0QG29_9ROSI</name>
<keyword evidence="1" id="KW-1133">Transmembrane helix</keyword>
<protein>
    <submittedName>
        <fullName evidence="2">Uncharacterized protein</fullName>
    </submittedName>
</protein>
<sequence length="76" mass="9158">MKFFVYIDFVPSYNVLHNFCHPNYQLKLDCGVVYMETVYAFFYSGFFFSYFCRCADKLKRVCHILVEVLQTKVIEK</sequence>
<keyword evidence="1" id="KW-0812">Transmembrane</keyword>
<accession>A0AAP0QG29</accession>
<reference evidence="2 3" key="1">
    <citation type="submission" date="2024-05" db="EMBL/GenBank/DDBJ databases">
        <title>Haplotype-resolved chromosome-level genome assembly of Huyou (Citrus changshanensis).</title>
        <authorList>
            <person name="Miao C."/>
            <person name="Chen W."/>
            <person name="Wu Y."/>
            <person name="Wang L."/>
            <person name="Zhao S."/>
            <person name="Grierson D."/>
            <person name="Xu C."/>
            <person name="Chen K."/>
        </authorList>
    </citation>
    <scope>NUCLEOTIDE SEQUENCE [LARGE SCALE GENOMIC DNA]</scope>
    <source>
        <strain evidence="2">01-14</strain>
        <tissue evidence="2">Leaf</tissue>
    </source>
</reference>
<evidence type="ECO:0000256" key="1">
    <source>
        <dbReference type="SAM" id="Phobius"/>
    </source>
</evidence>
<keyword evidence="1" id="KW-0472">Membrane</keyword>
<feature type="transmembrane region" description="Helical" evidence="1">
    <location>
        <begin position="32"/>
        <end position="51"/>
    </location>
</feature>
<organism evidence="2 3">
    <name type="scientific">Citrus x changshan-huyou</name>
    <dbReference type="NCBI Taxonomy" id="2935761"/>
    <lineage>
        <taxon>Eukaryota</taxon>
        <taxon>Viridiplantae</taxon>
        <taxon>Streptophyta</taxon>
        <taxon>Embryophyta</taxon>
        <taxon>Tracheophyta</taxon>
        <taxon>Spermatophyta</taxon>
        <taxon>Magnoliopsida</taxon>
        <taxon>eudicotyledons</taxon>
        <taxon>Gunneridae</taxon>
        <taxon>Pentapetalae</taxon>
        <taxon>rosids</taxon>
        <taxon>malvids</taxon>
        <taxon>Sapindales</taxon>
        <taxon>Rutaceae</taxon>
        <taxon>Aurantioideae</taxon>
        <taxon>Citrus</taxon>
    </lineage>
</organism>
<proteinExistence type="predicted"/>
<keyword evidence="3" id="KW-1185">Reference proteome</keyword>
<dbReference type="Proteomes" id="UP001428341">
    <property type="component" value="Unassembled WGS sequence"/>
</dbReference>
<evidence type="ECO:0000313" key="2">
    <source>
        <dbReference type="EMBL" id="KAK9187714.1"/>
    </source>
</evidence>
<evidence type="ECO:0000313" key="3">
    <source>
        <dbReference type="Proteomes" id="UP001428341"/>
    </source>
</evidence>